<dbReference type="Pfam" id="PF01797">
    <property type="entry name" value="Y1_Tnp"/>
    <property type="match status" value="1"/>
</dbReference>
<dbReference type="Proteomes" id="UP000275394">
    <property type="component" value="Unassembled WGS sequence"/>
</dbReference>
<comment type="caution">
    <text evidence="2">The sequence shown here is derived from an EMBL/GenBank/DDBJ whole genome shotgun (WGS) entry which is preliminary data.</text>
</comment>
<dbReference type="AlphaFoldDB" id="A0A3N2DK56"/>
<dbReference type="InterPro" id="IPR036515">
    <property type="entry name" value="Transposase_17_sf"/>
</dbReference>
<name>A0A3N2DK56_9GAMM</name>
<dbReference type="SUPFAM" id="SSF143422">
    <property type="entry name" value="Transposase IS200-like"/>
    <property type="match status" value="1"/>
</dbReference>
<proteinExistence type="predicted"/>
<evidence type="ECO:0000259" key="1">
    <source>
        <dbReference type="SMART" id="SM01321"/>
    </source>
</evidence>
<accession>A0A3N2DK56</accession>
<dbReference type="PANTHER" id="PTHR34322:SF2">
    <property type="entry name" value="TRANSPOSASE IS200-LIKE DOMAIN-CONTAINING PROTEIN"/>
    <property type="match status" value="1"/>
</dbReference>
<dbReference type="GO" id="GO:0004803">
    <property type="term" value="F:transposase activity"/>
    <property type="evidence" value="ECO:0007669"/>
    <property type="project" value="InterPro"/>
</dbReference>
<sequence>MARLPRLNLIDIPQHIVQAGHNNFPCFFCDDDYLFFLQSLRAASDQYSVDVHAYTLLPNMIQIIATPRVPNGVSSMMQSLGRRYVQYINHRYKRSGTLWSGRYRSSVIDSERFLLSCYRYVELRALHLGLVKELKDFKWSSFAHHSGAKRDSVIVDHSLYLALGRNRNERCNNYNDLFKQSFDVRLQEFIADTINIGQVLGSDAFKKEIEKISSTKIGPKKRGRPKKKLSEIN</sequence>
<dbReference type="OrthoDB" id="9814067at2"/>
<dbReference type="Gene3D" id="3.30.70.1290">
    <property type="entry name" value="Transposase IS200-like"/>
    <property type="match status" value="1"/>
</dbReference>
<protein>
    <submittedName>
        <fullName evidence="2">Putative transposase</fullName>
    </submittedName>
</protein>
<reference evidence="2 3" key="1">
    <citation type="submission" date="2018-11" db="EMBL/GenBank/DDBJ databases">
        <title>Genomic Encyclopedia of Type Strains, Phase IV (KMG-IV): sequencing the most valuable type-strain genomes for metagenomic binning, comparative biology and taxonomic classification.</title>
        <authorList>
            <person name="Goeker M."/>
        </authorList>
    </citation>
    <scope>NUCLEOTIDE SEQUENCE [LARGE SCALE GENOMIC DNA]</scope>
    <source>
        <strain evidence="2 3">DSM 100316</strain>
    </source>
</reference>
<dbReference type="GO" id="GO:0006313">
    <property type="term" value="P:DNA transposition"/>
    <property type="evidence" value="ECO:0007669"/>
    <property type="project" value="InterPro"/>
</dbReference>
<dbReference type="RefSeq" id="WP_123713046.1">
    <property type="nucleotide sequence ID" value="NZ_RKHR01000005.1"/>
</dbReference>
<evidence type="ECO:0000313" key="2">
    <source>
        <dbReference type="EMBL" id="ROS00052.1"/>
    </source>
</evidence>
<feature type="domain" description="Transposase IS200-like" evidence="1">
    <location>
        <begin position="9"/>
        <end position="124"/>
    </location>
</feature>
<evidence type="ECO:0000313" key="3">
    <source>
        <dbReference type="Proteomes" id="UP000275394"/>
    </source>
</evidence>
<dbReference type="SMART" id="SM01321">
    <property type="entry name" value="Y1_Tnp"/>
    <property type="match status" value="1"/>
</dbReference>
<dbReference type="EMBL" id="RKHR01000005">
    <property type="protein sequence ID" value="ROS00052.1"/>
    <property type="molecule type" value="Genomic_DNA"/>
</dbReference>
<dbReference type="GO" id="GO:0003677">
    <property type="term" value="F:DNA binding"/>
    <property type="evidence" value="ECO:0007669"/>
    <property type="project" value="InterPro"/>
</dbReference>
<gene>
    <name evidence="2" type="ORF">EDC56_2686</name>
</gene>
<keyword evidence="3" id="KW-1185">Reference proteome</keyword>
<organism evidence="2 3">
    <name type="scientific">Sinobacterium caligoides</name>
    <dbReference type="NCBI Taxonomy" id="933926"/>
    <lineage>
        <taxon>Bacteria</taxon>
        <taxon>Pseudomonadati</taxon>
        <taxon>Pseudomonadota</taxon>
        <taxon>Gammaproteobacteria</taxon>
        <taxon>Cellvibrionales</taxon>
        <taxon>Spongiibacteraceae</taxon>
        <taxon>Sinobacterium</taxon>
    </lineage>
</organism>
<dbReference type="InterPro" id="IPR002686">
    <property type="entry name" value="Transposase_17"/>
</dbReference>
<dbReference type="PANTHER" id="PTHR34322">
    <property type="entry name" value="TRANSPOSASE, Y1_TNP DOMAIN-CONTAINING"/>
    <property type="match status" value="1"/>
</dbReference>